<evidence type="ECO:0000256" key="2">
    <source>
        <dbReference type="ARBA" id="ARBA00022676"/>
    </source>
</evidence>
<dbReference type="InterPro" id="IPR029044">
    <property type="entry name" value="Nucleotide-diphossugar_trans"/>
</dbReference>
<comment type="caution">
    <text evidence="4">The sequence shown here is derived from an EMBL/GenBank/DDBJ whole genome shotgun (WGS) entry which is preliminary data.</text>
</comment>
<accession>A0A1F8CTU6</accession>
<keyword evidence="2" id="KW-0328">Glycosyltransferase</keyword>
<dbReference type="PANTHER" id="PTHR43179:SF12">
    <property type="entry name" value="GALACTOFURANOSYLTRANSFERASE GLFT2"/>
    <property type="match status" value="1"/>
</dbReference>
<evidence type="ECO:0000313" key="4">
    <source>
        <dbReference type="EMBL" id="OGM79249.1"/>
    </source>
</evidence>
<keyword evidence="3" id="KW-0808">Transferase</keyword>
<organism evidence="4 5">
    <name type="scientific">Candidatus Woesebacteria bacterium RIFOXYB1_FULL_38_16</name>
    <dbReference type="NCBI Taxonomy" id="1802538"/>
    <lineage>
        <taxon>Bacteria</taxon>
        <taxon>Candidatus Woeseibacteriota</taxon>
    </lineage>
</organism>
<comment type="similarity">
    <text evidence="1">Belongs to the glycosyltransferase 2 family.</text>
</comment>
<protein>
    <recommendedName>
        <fullName evidence="6">Glycosyltransferase 2-like domain-containing protein</fullName>
    </recommendedName>
</protein>
<evidence type="ECO:0000256" key="3">
    <source>
        <dbReference type="ARBA" id="ARBA00022679"/>
    </source>
</evidence>
<dbReference type="SUPFAM" id="SSF53448">
    <property type="entry name" value="Nucleotide-diphospho-sugar transferases"/>
    <property type="match status" value="1"/>
</dbReference>
<evidence type="ECO:0000313" key="5">
    <source>
        <dbReference type="Proteomes" id="UP000178999"/>
    </source>
</evidence>
<sequence length="305" mass="34718">MKAMKVFIVVLNWNREKDTLECLRSIGGLSKVGVDLEVVVVDNASKEKSIQKIRKFDGFPVKIIENSDNFGFAKGNNTGIEYALKQGADWVMVLNNDTILDSRIIVEFAHAVKNEKKVGAITPKIYFAKGYEYHKEKYLTRDLGRVIWSSGGVIDWNNVYANNKGVDLVDRGLFKKAGEVDFATGTCVFLSAAMLKEIGYFDEKYFMYFEDVDLSWRMKKQGWKILYEPAAVVWHKVAQSSGVGSGLNDYFLTRNRILFALRYAGVRAKLAVIRESVRLLITGRNWQKKGVIDFYLGRFGRGSWK</sequence>
<evidence type="ECO:0008006" key="6">
    <source>
        <dbReference type="Google" id="ProtNLM"/>
    </source>
</evidence>
<evidence type="ECO:0000256" key="1">
    <source>
        <dbReference type="ARBA" id="ARBA00006739"/>
    </source>
</evidence>
<dbReference type="GO" id="GO:0016757">
    <property type="term" value="F:glycosyltransferase activity"/>
    <property type="evidence" value="ECO:0007669"/>
    <property type="project" value="UniProtKB-KW"/>
</dbReference>
<dbReference type="Gene3D" id="3.90.550.10">
    <property type="entry name" value="Spore Coat Polysaccharide Biosynthesis Protein SpsA, Chain A"/>
    <property type="match status" value="1"/>
</dbReference>
<dbReference type="AlphaFoldDB" id="A0A1F8CTU6"/>
<proteinExistence type="inferred from homology"/>
<dbReference type="Proteomes" id="UP000178999">
    <property type="component" value="Unassembled WGS sequence"/>
</dbReference>
<dbReference type="PANTHER" id="PTHR43179">
    <property type="entry name" value="RHAMNOSYLTRANSFERASE WBBL"/>
    <property type="match status" value="1"/>
</dbReference>
<dbReference type="Pfam" id="PF13641">
    <property type="entry name" value="Glyco_tranf_2_3"/>
    <property type="match status" value="1"/>
</dbReference>
<dbReference type="CDD" id="cd04186">
    <property type="entry name" value="GT_2_like_c"/>
    <property type="match status" value="1"/>
</dbReference>
<name>A0A1F8CTU6_9BACT</name>
<reference evidence="4 5" key="1">
    <citation type="journal article" date="2016" name="Nat. Commun.">
        <title>Thousands of microbial genomes shed light on interconnected biogeochemical processes in an aquifer system.</title>
        <authorList>
            <person name="Anantharaman K."/>
            <person name="Brown C.T."/>
            <person name="Hug L.A."/>
            <person name="Sharon I."/>
            <person name="Castelle C.J."/>
            <person name="Probst A.J."/>
            <person name="Thomas B.C."/>
            <person name="Singh A."/>
            <person name="Wilkins M.J."/>
            <person name="Karaoz U."/>
            <person name="Brodie E.L."/>
            <person name="Williams K.H."/>
            <person name="Hubbard S.S."/>
            <person name="Banfield J.F."/>
        </authorList>
    </citation>
    <scope>NUCLEOTIDE SEQUENCE [LARGE SCALE GENOMIC DNA]</scope>
</reference>
<dbReference type="STRING" id="1802538.A2382_00495"/>
<gene>
    <name evidence="4" type="ORF">A2382_00495</name>
</gene>
<dbReference type="EMBL" id="MGHY01000018">
    <property type="protein sequence ID" value="OGM79249.1"/>
    <property type="molecule type" value="Genomic_DNA"/>
</dbReference>